<dbReference type="NCBIfam" id="TIGR03177">
    <property type="entry name" value="pilus_cpaB"/>
    <property type="match status" value="1"/>
</dbReference>
<feature type="domain" description="SAF" evidence="2">
    <location>
        <begin position="68"/>
        <end position="128"/>
    </location>
</feature>
<dbReference type="Pfam" id="PF16976">
    <property type="entry name" value="RcpC"/>
    <property type="match status" value="1"/>
</dbReference>
<dbReference type="InterPro" id="IPR013974">
    <property type="entry name" value="SAF"/>
</dbReference>
<name>A0A1M7NVH7_9PSED</name>
<dbReference type="EMBL" id="FRDA01000007">
    <property type="protein sequence ID" value="SHN07976.1"/>
    <property type="molecule type" value="Genomic_DNA"/>
</dbReference>
<organism evidence="3 4">
    <name type="scientific">Pseudomonas asturiensis</name>
    <dbReference type="NCBI Taxonomy" id="1190415"/>
    <lineage>
        <taxon>Bacteria</taxon>
        <taxon>Pseudomonadati</taxon>
        <taxon>Pseudomonadota</taxon>
        <taxon>Gammaproteobacteria</taxon>
        <taxon>Pseudomonadales</taxon>
        <taxon>Pseudomonadaceae</taxon>
        <taxon>Pseudomonas</taxon>
    </lineage>
</organism>
<evidence type="ECO:0000259" key="2">
    <source>
        <dbReference type="SMART" id="SM00858"/>
    </source>
</evidence>
<dbReference type="SMART" id="SM00858">
    <property type="entry name" value="SAF"/>
    <property type="match status" value="1"/>
</dbReference>
<dbReference type="Gene3D" id="3.90.1210.10">
    <property type="entry name" value="Antifreeze-like/N-acetylneuraminic acid synthase C-terminal domain"/>
    <property type="match status" value="1"/>
</dbReference>
<dbReference type="Proteomes" id="UP000183983">
    <property type="component" value="Unassembled WGS sequence"/>
</dbReference>
<evidence type="ECO:0000256" key="1">
    <source>
        <dbReference type="SAM" id="MobiDB-lite"/>
    </source>
</evidence>
<gene>
    <name evidence="3" type="ORF">SAMN05216593_10763</name>
</gene>
<dbReference type="OrthoDB" id="146902at2"/>
<dbReference type="Pfam" id="PF08666">
    <property type="entry name" value="SAF"/>
    <property type="match status" value="1"/>
</dbReference>
<feature type="region of interest" description="Disordered" evidence="1">
    <location>
        <begin position="296"/>
        <end position="323"/>
    </location>
</feature>
<sequence length="323" mass="34105">MSSRFTTVLAVLFLLGAIIAGYLGIIVSRQPEAPAPVPAALAAAETVETPQAPVPGPAPAPVEDVMRHNVVVLARDVPAYAPITADDLVVERLRIAPAGSFEAIDSVVGRMSWRTLNAGTWLDEASFEVGGALARMIRPQERALALLVDEVTGAAGQLSPGDYVDVLLYLPSDADNLHRSSQVAVPALRVLSVGELLGPDLDGKPVNAISASDRIKQEERRATARTVVVAVPQALLGRLMLASQTGTLRLAVRSAREGNLQDYWANESASLEVAERLDSASRQKVSFGQLSLSPAVTPTQAGAPRGPRPVEVIRGNTITQQTP</sequence>
<dbReference type="InterPro" id="IPR017592">
    <property type="entry name" value="Pilus_assmbl_Flp-typ_CpaB"/>
</dbReference>
<dbReference type="InterPro" id="IPR031571">
    <property type="entry name" value="RcpC_dom"/>
</dbReference>
<dbReference type="AlphaFoldDB" id="A0A1M7NVH7"/>
<dbReference type="STRING" id="1190415.SAMN05216593_10763"/>
<accession>A0A1M7NVH7</accession>
<evidence type="ECO:0000313" key="3">
    <source>
        <dbReference type="EMBL" id="SHN07976.1"/>
    </source>
</evidence>
<dbReference type="CDD" id="cd11614">
    <property type="entry name" value="SAF_CpaB_FlgA_like"/>
    <property type="match status" value="1"/>
</dbReference>
<dbReference type="RefSeq" id="WP_073167830.1">
    <property type="nucleotide sequence ID" value="NZ_FRDA01000007.1"/>
</dbReference>
<evidence type="ECO:0000313" key="4">
    <source>
        <dbReference type="Proteomes" id="UP000183983"/>
    </source>
</evidence>
<protein>
    <submittedName>
        <fullName evidence="3">Pilus assembly protein CpaB</fullName>
    </submittedName>
</protein>
<proteinExistence type="predicted"/>
<reference evidence="3 4" key="1">
    <citation type="submission" date="2016-11" db="EMBL/GenBank/DDBJ databases">
        <authorList>
            <person name="Jaros S."/>
            <person name="Januszkiewicz K."/>
            <person name="Wedrychowicz H."/>
        </authorList>
    </citation>
    <scope>NUCLEOTIDE SEQUENCE [LARGE SCALE GENOMIC DNA]</scope>
    <source>
        <strain evidence="3 4">LMG 26898</strain>
    </source>
</reference>